<reference evidence="2 3" key="1">
    <citation type="submission" date="2024-04" db="EMBL/GenBank/DDBJ databases">
        <title>whole genome sequencing of Lutimonas vermicola strain IMCC1616.</title>
        <authorList>
            <person name="Bae S.S."/>
        </authorList>
    </citation>
    <scope>NUCLEOTIDE SEQUENCE [LARGE SCALE GENOMIC DNA]</scope>
    <source>
        <strain evidence="2 3">IMCC1616</strain>
    </source>
</reference>
<evidence type="ECO:0000313" key="2">
    <source>
        <dbReference type="EMBL" id="MEL4457011.1"/>
    </source>
</evidence>
<feature type="domain" description="PD-(D/E)XK endonuclease-like" evidence="1">
    <location>
        <begin position="653"/>
        <end position="915"/>
    </location>
</feature>
<organism evidence="2 3">
    <name type="scientific">Lutimonas vermicola</name>
    <dbReference type="NCBI Taxonomy" id="414288"/>
    <lineage>
        <taxon>Bacteria</taxon>
        <taxon>Pseudomonadati</taxon>
        <taxon>Bacteroidota</taxon>
        <taxon>Flavobacteriia</taxon>
        <taxon>Flavobacteriales</taxon>
        <taxon>Flavobacteriaceae</taxon>
        <taxon>Lutimonas</taxon>
    </lineage>
</organism>
<dbReference type="InterPro" id="IPR027417">
    <property type="entry name" value="P-loop_NTPase"/>
</dbReference>
<dbReference type="RefSeq" id="WP_342161172.1">
    <property type="nucleotide sequence ID" value="NZ_JBCDNA010000003.1"/>
</dbReference>
<protein>
    <submittedName>
        <fullName evidence="2">PD-(D/E)XK nuclease family protein</fullName>
    </submittedName>
</protein>
<evidence type="ECO:0000259" key="1">
    <source>
        <dbReference type="Pfam" id="PF12705"/>
    </source>
</evidence>
<sequence>MQSFLSKVTSEVLKGDTPLSSITFVLPNKRSGLFLRDILKNQLEHTTFMPRILSIEELVKEVSGFEILDNVSLVFEFYSVYKEQSPKAETDKFDNFSKWATILLQDFNDLDSNLFDTVSILAYLSDTKRIEQWDPGAQTGSPMVKNYLSFFDKIITYYKAFKEHLIDKKTGYQGLVYRIAAQSMDAFREKHKNEKFVFAAFNALSKAEETIFQELLINDLAEVYWDHDEFYTKSNNQSEQFFKKYERSWPYYVSNDFLWKANNFNSPKIIHFHGLPKNISQIKHVGSLLKTFNEDQGIDDTAVILGNEKLLPSLLNSLPEEIATANITMGYELQNVSLSTFFQALFKLHLNSSKWKKEDAFYYKDLSALLNDPFLQGLWSQHNEIKIGLRKILYTDKTIFISTKQLMTLVDGFDDVSSLFKLIFSGWEGKIDRVIEKLILITEQLRKSKDLNNLNQEYLFRYFNIFLQLSNLNKNFGFIDDIDTLYQIFQQILKTEKLSFQGEPLEGLQIMGLLESRGLDFENLIITSVNEGFLPASGSNNSFIPLDIKLEKKIPTFFEKDAIFSYHFFRLFHRAKNIYLIYNTITDDFGSGEPSRFIRQLDTAKALGQLNRVVFKKKILSPELQVSPLVLQSIEKTDAIIVRLEEIAQKGYSPTALINYIRNPLDFYKRSILGLEEFREVEETIAAHTFGTIIHDTLEQLYLPYVNKFLERDNVKLMMNLLEKEVERQFKKSYSSISIASGKNYLAFEIAKQFIFNFLNYELAELEKGKKIKITGLEVPINLQHAVKGLNFNIKLKGKIDRIDEVDGVCRIIDYKTGKVLPGQLKINDWSLLSTDEKFSKSFQVMTYAYMYLSTFNLSVNQLSLETGIISFKNLKEGFMPFNNGKLSQEIMESFTTELDNLILEIFNRDIPFLEKELPVFNY</sequence>
<accession>A0ABU9L3I5</accession>
<dbReference type="Gene3D" id="3.90.320.10">
    <property type="match status" value="1"/>
</dbReference>
<gene>
    <name evidence="2" type="ORF">AABB81_13965</name>
</gene>
<dbReference type="SUPFAM" id="SSF52980">
    <property type="entry name" value="Restriction endonuclease-like"/>
    <property type="match status" value="1"/>
</dbReference>
<dbReference type="InterPro" id="IPR011604">
    <property type="entry name" value="PDDEXK-like_dom_sf"/>
</dbReference>
<evidence type="ECO:0000313" key="3">
    <source>
        <dbReference type="Proteomes" id="UP001474120"/>
    </source>
</evidence>
<proteinExistence type="predicted"/>
<dbReference type="Proteomes" id="UP001474120">
    <property type="component" value="Unassembled WGS sequence"/>
</dbReference>
<dbReference type="SUPFAM" id="SSF52540">
    <property type="entry name" value="P-loop containing nucleoside triphosphate hydrolases"/>
    <property type="match status" value="1"/>
</dbReference>
<dbReference type="InterPro" id="IPR038726">
    <property type="entry name" value="PDDEXK_AddAB-type"/>
</dbReference>
<name>A0ABU9L3I5_9FLAO</name>
<comment type="caution">
    <text evidence="2">The sequence shown here is derived from an EMBL/GenBank/DDBJ whole genome shotgun (WGS) entry which is preliminary data.</text>
</comment>
<dbReference type="Pfam" id="PF12705">
    <property type="entry name" value="PDDEXK_1"/>
    <property type="match status" value="1"/>
</dbReference>
<keyword evidence="3" id="KW-1185">Reference proteome</keyword>
<dbReference type="InterPro" id="IPR011335">
    <property type="entry name" value="Restrct_endonuc-II-like"/>
</dbReference>
<dbReference type="EMBL" id="JBCDNA010000003">
    <property type="protein sequence ID" value="MEL4457011.1"/>
    <property type="molecule type" value="Genomic_DNA"/>
</dbReference>